<comment type="function">
    <text evidence="6">A major RuBisCO chaperone. Acts after GroEL-GroES chaperonin to fold and/or assemble the large subunit of RuBisCO (ccbL, rbcL). Cooperates with RbcX in RbcL folding, plays the major role in assembly of dimers into RbcL(8)-Raf1(8) intermediate complexes. RbcS replaces Raf1, leading to holoenzyme formation.</text>
</comment>
<comment type="domain">
    <text evidence="6">Has 3 domains, the N-terminal alpha-helical domain, an extended flexible linker and the C-terminal beta-sheet domain. The 2 C-terminal beta-sheet domains are swapped and pack against each other to form the dimer interface.</text>
</comment>
<feature type="domain" description="Rubisco accumulation factor 1 alpha-helical" evidence="8">
    <location>
        <begin position="87"/>
        <end position="192"/>
    </location>
</feature>
<protein>
    <recommendedName>
        <fullName evidence="5 6">RuBisCO accumulation factor 1</fullName>
    </recommendedName>
</protein>
<dbReference type="PANTHER" id="PTHR35299">
    <property type="entry name" value="RUBISCO ACCUMULATION FACTOR 1"/>
    <property type="match status" value="1"/>
</dbReference>
<dbReference type="InterPro" id="IPR037494">
    <property type="entry name" value="RAF1"/>
</dbReference>
<sequence>MTHSPESNPTLSAAEAAELIRSLLHKEGTWVDWGKKCQQLQKSGYGAEEIFEQSGFQKVQQNLVIVASQVYESLVKQGIDEPVLAYFRGPKSDVLYELRILNHQQRAIAAVEAQQKNLAADEAKELAKAFQEFGYLSQLPEGFTDHPGDALAYQCWKLARQKKNLPERTRLIVKGLKFAHSPNARQAIEKLLTDLTTQPSRKAPLVPVFRLEEDQEAARLIPVAGTFPLQPQIVQAVQPLEQVEPFGLVNYQGNGAVVPVPQWQAILTAVDPVAIFCQAGEVSESLARKDEQVLVVVDRSQTNWNDGSYFLFSQGETLAIQWCETEPEKEILAKVVLVLRPKKIFDANNLREPWQMDD</sequence>
<comment type="caution">
    <text evidence="10">The sequence shown here is derived from an EMBL/GenBank/DDBJ whole genome shotgun (WGS) entry which is preliminary data.</text>
</comment>
<gene>
    <name evidence="6" type="primary">raf1</name>
    <name evidence="10" type="ORF">IQ217_14010</name>
</gene>
<evidence type="ECO:0000256" key="5">
    <source>
        <dbReference type="ARBA" id="ARBA00023859"/>
    </source>
</evidence>
<dbReference type="InterPro" id="IPR040858">
    <property type="entry name" value="Raf1_C"/>
</dbReference>
<keyword evidence="2 6" id="KW-0602">Photosynthesis</keyword>
<keyword evidence="11" id="KW-1185">Reference proteome</keyword>
<dbReference type="Pfam" id="PF18087">
    <property type="entry name" value="RuBisCo_chap_C"/>
    <property type="match status" value="1"/>
</dbReference>
<keyword evidence="1 6" id="KW-0963">Cytoplasm</keyword>
<dbReference type="PANTHER" id="PTHR35299:SF6">
    <property type="entry name" value="RUBISCO ACCUMULATION FACTOR 1"/>
    <property type="match status" value="1"/>
</dbReference>
<dbReference type="RefSeq" id="WP_194020419.1">
    <property type="nucleotide sequence ID" value="NZ_JADEVV010000043.1"/>
</dbReference>
<organism evidence="10 11">
    <name type="scientific">Synechocystis salina LEGE 00031</name>
    <dbReference type="NCBI Taxonomy" id="1828736"/>
    <lineage>
        <taxon>Bacteria</taxon>
        <taxon>Bacillati</taxon>
        <taxon>Cyanobacteriota</taxon>
        <taxon>Cyanophyceae</taxon>
        <taxon>Synechococcales</taxon>
        <taxon>Merismopediaceae</taxon>
        <taxon>Synechocystis</taxon>
    </lineage>
</organism>
<accession>A0ABR9VUA4</accession>
<evidence type="ECO:0000256" key="2">
    <source>
        <dbReference type="ARBA" id="ARBA00022531"/>
    </source>
</evidence>
<evidence type="ECO:0000313" key="11">
    <source>
        <dbReference type="Proteomes" id="UP000658720"/>
    </source>
</evidence>
<dbReference type="InterPro" id="IPR040781">
    <property type="entry name" value="Raf1_HTH"/>
</dbReference>
<dbReference type="InterPro" id="IPR046382">
    <property type="entry name" value="Raf1_cyn"/>
</dbReference>
<dbReference type="Pfam" id="PF18578">
    <property type="entry name" value="Raf1_N"/>
    <property type="match status" value="1"/>
</dbReference>
<evidence type="ECO:0000259" key="8">
    <source>
        <dbReference type="Pfam" id="PF18578"/>
    </source>
</evidence>
<feature type="domain" description="Rubisco accumulation factor 1 C-terminal" evidence="7">
    <location>
        <begin position="206"/>
        <end position="343"/>
    </location>
</feature>
<dbReference type="Proteomes" id="UP000658720">
    <property type="component" value="Unassembled WGS sequence"/>
</dbReference>
<feature type="domain" description="Rubisco accumulation factor 1 helix turn helix" evidence="9">
    <location>
        <begin position="16"/>
        <end position="75"/>
    </location>
</feature>
<name>A0ABR9VUA4_9SYNC</name>
<evidence type="ECO:0000256" key="1">
    <source>
        <dbReference type="ARBA" id="ARBA00022490"/>
    </source>
</evidence>
<evidence type="ECO:0000259" key="7">
    <source>
        <dbReference type="Pfam" id="PF18087"/>
    </source>
</evidence>
<evidence type="ECO:0000313" key="10">
    <source>
        <dbReference type="EMBL" id="MBE9254934.1"/>
    </source>
</evidence>
<comment type="subcellular location">
    <subcellularLocation>
        <location evidence="6">Cytoplasm</location>
    </subcellularLocation>
</comment>
<dbReference type="Pfam" id="PF18579">
    <property type="entry name" value="Raf1_HTH"/>
    <property type="match status" value="1"/>
</dbReference>
<evidence type="ECO:0000256" key="6">
    <source>
        <dbReference type="HAMAP-Rule" id="MF_00856"/>
    </source>
</evidence>
<dbReference type="InterPro" id="IPR041358">
    <property type="entry name" value="Raf1_N"/>
</dbReference>
<reference evidence="10 11" key="1">
    <citation type="submission" date="2020-10" db="EMBL/GenBank/DDBJ databases">
        <authorList>
            <person name="Castelo-Branco R."/>
            <person name="Eusebio N."/>
            <person name="Adriana R."/>
            <person name="Vieira A."/>
            <person name="Brugerolle De Fraissinette N."/>
            <person name="Rezende De Castro R."/>
            <person name="Schneider M.P."/>
            <person name="Vasconcelos V."/>
            <person name="Leao P.N."/>
        </authorList>
    </citation>
    <scope>NUCLEOTIDE SEQUENCE [LARGE SCALE GENOMIC DNA]</scope>
    <source>
        <strain evidence="10 11">LEGE 00031</strain>
    </source>
</reference>
<evidence type="ECO:0000259" key="9">
    <source>
        <dbReference type="Pfam" id="PF18579"/>
    </source>
</evidence>
<comment type="subunit">
    <text evidence="6">Homodimer. Forms an RbcL(8)-Raf1(8) complex. Forms complexes of many stoichiometries with RbcL with and without RbcS. RbcX and Raf1 can bind simultaneously to RbcL.</text>
</comment>
<comment type="similarity">
    <text evidence="6">Belongs to the RAF family.</text>
</comment>
<evidence type="ECO:0000256" key="4">
    <source>
        <dbReference type="ARBA" id="ARBA00023300"/>
    </source>
</evidence>
<evidence type="ECO:0000256" key="3">
    <source>
        <dbReference type="ARBA" id="ARBA00023186"/>
    </source>
</evidence>
<dbReference type="HAMAP" id="MF_00856">
    <property type="entry name" value="Raf1"/>
    <property type="match status" value="1"/>
</dbReference>
<feature type="region of interest" description="N-terminal alpha-helix" evidence="6">
    <location>
        <begin position="13"/>
        <end position="194"/>
    </location>
</feature>
<dbReference type="EMBL" id="JADEVV010000043">
    <property type="protein sequence ID" value="MBE9254934.1"/>
    <property type="molecule type" value="Genomic_DNA"/>
</dbReference>
<feature type="region of interest" description="C-terminal beta-sheet" evidence="6">
    <location>
        <begin position="218"/>
        <end position="344"/>
    </location>
</feature>
<proteinExistence type="inferred from homology"/>
<keyword evidence="3 6" id="KW-0143">Chaperone</keyword>
<keyword evidence="4 6" id="KW-0120">Carbon dioxide fixation</keyword>